<comment type="function">
    <text evidence="9">The M ring may be actively involved in energy transduction.</text>
</comment>
<evidence type="ECO:0000259" key="12">
    <source>
        <dbReference type="Pfam" id="PF01514"/>
    </source>
</evidence>
<dbReference type="Gene3D" id="3.30.300.30">
    <property type="match status" value="1"/>
</dbReference>
<evidence type="ECO:0000256" key="8">
    <source>
        <dbReference type="ARBA" id="ARBA00023143"/>
    </source>
</evidence>
<evidence type="ECO:0000256" key="4">
    <source>
        <dbReference type="ARBA" id="ARBA00022475"/>
    </source>
</evidence>
<evidence type="ECO:0000256" key="2">
    <source>
        <dbReference type="ARBA" id="ARBA00004651"/>
    </source>
</evidence>
<gene>
    <name evidence="14" type="primary">fliF</name>
    <name evidence="14" type="ORF">ISU02_01255</name>
</gene>
<keyword evidence="15" id="KW-1185">Reference proteome</keyword>
<evidence type="ECO:0000256" key="3">
    <source>
        <dbReference type="ARBA" id="ARBA00007971"/>
    </source>
</evidence>
<sequence>MGDLFNKIRERVTTFYSGLNRNRRILLISALVAAVLLITILILTFTRTEYVEIARGVSPVDAKAITTKLDELGIPWKDENDASVILVSKSNVSKARMELAVQSQASNFSWSDVFSSESITMTSQTREQMHIQATAAAVEGSIETITAVEDATVILQIPKDSNYFMADKILSKASAVLVLKKGYTLDEAQVNGIVNLMVSSVKDLTPENVTVLDSTGVQLNNPKGDESFSASSQFDLRIKAQYQLQKDLTVFLEKLYGIGNVEVQPHVVLDFNQQTETQKVFSPPIEGEVNGMLRSATKITEDVVNGAGAVGAPGTDTNGGTITSAVESTANGSTYKKASDTLNYELNEIYREIVKAQGTVSDMSIGVVINSKSLVDGTMTDDHYNELIDLIAMSAGTGKENIRIVVQEFSDPMANYDIYTGTDTSGLVFGVPLWALVLIALVTLAAIVATIIIIRRNRARKAAAEEAERAKENEVKAQLEEIGADAEDKGSPKYHIEKFVDTNPEAATALLRAWLNED</sequence>
<dbReference type="PIRSF" id="PIRSF004862">
    <property type="entry name" value="FliF"/>
    <property type="match status" value="1"/>
</dbReference>
<dbReference type="Pfam" id="PF08345">
    <property type="entry name" value="YscJ_FliF_C"/>
    <property type="match status" value="1"/>
</dbReference>
<keyword evidence="5 11" id="KW-0812">Transmembrane</keyword>
<dbReference type="PRINTS" id="PR01009">
    <property type="entry name" value="FLGMRINGFLIF"/>
</dbReference>
<keyword evidence="14" id="KW-0282">Flagellum</keyword>
<comment type="similarity">
    <text evidence="3 9">Belongs to the FliF family.</text>
</comment>
<protein>
    <recommendedName>
        <fullName evidence="9">Flagellar M-ring protein</fullName>
    </recommendedName>
</protein>
<feature type="coiled-coil region" evidence="10">
    <location>
        <begin position="454"/>
        <end position="482"/>
    </location>
</feature>
<dbReference type="RefSeq" id="WP_194699964.1">
    <property type="nucleotide sequence ID" value="NZ_JADKNH010000001.1"/>
</dbReference>
<feature type="transmembrane region" description="Helical" evidence="11">
    <location>
        <begin position="25"/>
        <end position="45"/>
    </location>
</feature>
<proteinExistence type="inferred from homology"/>
<keyword evidence="4" id="KW-1003">Cell membrane</keyword>
<dbReference type="InterPro" id="IPR013556">
    <property type="entry name" value="Flag_M-ring_C"/>
</dbReference>
<comment type="caution">
    <text evidence="14">The sequence shown here is derived from an EMBL/GenBank/DDBJ whole genome shotgun (WGS) entry which is preliminary data.</text>
</comment>
<name>A0ABR9ZMM3_9FIRM</name>
<evidence type="ECO:0000256" key="10">
    <source>
        <dbReference type="SAM" id="Coils"/>
    </source>
</evidence>
<evidence type="ECO:0000256" key="1">
    <source>
        <dbReference type="ARBA" id="ARBA00004117"/>
    </source>
</evidence>
<evidence type="ECO:0000256" key="7">
    <source>
        <dbReference type="ARBA" id="ARBA00023136"/>
    </source>
</evidence>
<accession>A0ABR9ZMM3</accession>
<evidence type="ECO:0000313" key="14">
    <source>
        <dbReference type="EMBL" id="MBF4691722.1"/>
    </source>
</evidence>
<dbReference type="NCBIfam" id="TIGR00206">
    <property type="entry name" value="fliF"/>
    <property type="match status" value="1"/>
</dbReference>
<dbReference type="Proteomes" id="UP000614200">
    <property type="component" value="Unassembled WGS sequence"/>
</dbReference>
<keyword evidence="7 11" id="KW-0472">Membrane</keyword>
<reference evidence="14 15" key="1">
    <citation type="submission" date="2020-11" db="EMBL/GenBank/DDBJ databases">
        <title>Fusibacter basophilias sp. nov.</title>
        <authorList>
            <person name="Qiu D."/>
        </authorList>
    </citation>
    <scope>NUCLEOTIDE SEQUENCE [LARGE SCALE GENOMIC DNA]</scope>
    <source>
        <strain evidence="14 15">Q10-2</strain>
    </source>
</reference>
<evidence type="ECO:0000256" key="6">
    <source>
        <dbReference type="ARBA" id="ARBA00022989"/>
    </source>
</evidence>
<keyword evidence="14" id="KW-0966">Cell projection</keyword>
<organism evidence="14 15">
    <name type="scientific">Fusibacter ferrireducens</name>
    <dbReference type="NCBI Taxonomy" id="2785058"/>
    <lineage>
        <taxon>Bacteria</taxon>
        <taxon>Bacillati</taxon>
        <taxon>Bacillota</taxon>
        <taxon>Clostridia</taxon>
        <taxon>Eubacteriales</taxon>
        <taxon>Eubacteriales Family XII. Incertae Sedis</taxon>
        <taxon>Fusibacter</taxon>
    </lineage>
</organism>
<dbReference type="InterPro" id="IPR045851">
    <property type="entry name" value="AMP-bd_C_sf"/>
</dbReference>
<keyword evidence="10" id="KW-0175">Coiled coil</keyword>
<evidence type="ECO:0000256" key="11">
    <source>
        <dbReference type="SAM" id="Phobius"/>
    </source>
</evidence>
<feature type="domain" description="Flagellar M-ring C-terminal" evidence="13">
    <location>
        <begin position="252"/>
        <end position="399"/>
    </location>
</feature>
<dbReference type="InterPro" id="IPR000067">
    <property type="entry name" value="FlgMring_FliF"/>
</dbReference>
<keyword evidence="8 9" id="KW-0975">Bacterial flagellum</keyword>
<comment type="subcellular location">
    <subcellularLocation>
        <location evidence="1 9">Bacterial flagellum basal body</location>
    </subcellularLocation>
    <subcellularLocation>
        <location evidence="2">Cell membrane</location>
        <topology evidence="2">Multi-pass membrane protein</topology>
    </subcellularLocation>
</comment>
<dbReference type="PANTHER" id="PTHR30046">
    <property type="entry name" value="FLAGELLAR M-RING PROTEIN"/>
    <property type="match status" value="1"/>
</dbReference>
<evidence type="ECO:0000313" key="15">
    <source>
        <dbReference type="Proteomes" id="UP000614200"/>
    </source>
</evidence>
<evidence type="ECO:0000256" key="9">
    <source>
        <dbReference type="PIRNR" id="PIRNR004862"/>
    </source>
</evidence>
<dbReference type="InterPro" id="IPR043427">
    <property type="entry name" value="YscJ/FliF"/>
</dbReference>
<feature type="domain" description="Flagellar M-ring N-terminal" evidence="12">
    <location>
        <begin position="46"/>
        <end position="220"/>
    </location>
</feature>
<dbReference type="EMBL" id="JADKNH010000001">
    <property type="protein sequence ID" value="MBF4691722.1"/>
    <property type="molecule type" value="Genomic_DNA"/>
</dbReference>
<dbReference type="Pfam" id="PF01514">
    <property type="entry name" value="YscJ_FliF"/>
    <property type="match status" value="1"/>
</dbReference>
<keyword evidence="14" id="KW-0969">Cilium</keyword>
<feature type="transmembrane region" description="Helical" evidence="11">
    <location>
        <begin position="433"/>
        <end position="454"/>
    </location>
</feature>
<dbReference type="InterPro" id="IPR006182">
    <property type="entry name" value="FliF_N_dom"/>
</dbReference>
<evidence type="ECO:0000256" key="5">
    <source>
        <dbReference type="ARBA" id="ARBA00022692"/>
    </source>
</evidence>
<keyword evidence="6 11" id="KW-1133">Transmembrane helix</keyword>
<evidence type="ECO:0000259" key="13">
    <source>
        <dbReference type="Pfam" id="PF08345"/>
    </source>
</evidence>
<dbReference type="PANTHER" id="PTHR30046:SF0">
    <property type="entry name" value="FLAGELLAR M-RING PROTEIN"/>
    <property type="match status" value="1"/>
</dbReference>